<evidence type="ECO:0000256" key="2">
    <source>
        <dbReference type="SAM" id="Phobius"/>
    </source>
</evidence>
<dbReference type="PANTHER" id="PTHR37813">
    <property type="entry name" value="FELS-2 PROPHAGE PROTEIN"/>
    <property type="match status" value="1"/>
</dbReference>
<feature type="transmembrane region" description="Helical" evidence="2">
    <location>
        <begin position="596"/>
        <end position="617"/>
    </location>
</feature>
<comment type="caution">
    <text evidence="4">The sequence shown here is derived from an EMBL/GenBank/DDBJ whole genome shotgun (WGS) entry which is preliminary data.</text>
</comment>
<accession>A0A9P3YS93</accession>
<dbReference type="Proteomes" id="UP000879542">
    <property type="component" value="Unassembled WGS sequence"/>
</dbReference>
<feature type="transmembrane region" description="Helical" evidence="2">
    <location>
        <begin position="900"/>
        <end position="923"/>
    </location>
</feature>
<feature type="domain" description="Phage tail tape measure protein" evidence="3">
    <location>
        <begin position="105"/>
        <end position="300"/>
    </location>
</feature>
<dbReference type="Gene3D" id="1.20.120.20">
    <property type="entry name" value="Apolipoprotein"/>
    <property type="match status" value="1"/>
</dbReference>
<dbReference type="PANTHER" id="PTHR37813:SF1">
    <property type="entry name" value="FELS-2 PROPHAGE PROTEIN"/>
    <property type="match status" value="1"/>
</dbReference>
<keyword evidence="2" id="KW-1133">Transmembrane helix</keyword>
<keyword evidence="2" id="KW-0812">Transmembrane</keyword>
<keyword evidence="2" id="KW-0472">Membrane</keyword>
<feature type="transmembrane region" description="Helical" evidence="2">
    <location>
        <begin position="929"/>
        <end position="955"/>
    </location>
</feature>
<gene>
    <name evidence="4" type="ORF">KRQ00_003582</name>
</gene>
<sequence>MSDGTRVLQAIIRMRDEASATLRRVAANTRSLHDSTSNASKALNNVQNNLKNVGSTALKTGSAIAAVSGGILALSAKSAIEFESAFAGVKKTVNASDADINTFKKNIMDLSKNMPQTAVEISAVGEAAGQLGIKVGKNASNITNFTKTMVMLGDATNMSSDEAATALARFANIVQMPQKNFDRLGATIVQLGNNLATTESEIVEMALRLAGSGKQVGMSEAQIMSFAGALSSVGIKAEAGGSAFSKVMQQMQLSCEMGGSKLNNFAKVAGMSASKFKESFQKDAAGAIISFVKGLGDAKKHGNSAIKMLNKMGITEIGMTDALLRASGAGDLFNNAIQLGNDAWKENVALTNEANQRYSTTESQLKMMKNQITQVAIIIGNNLLPFIRSAVQVVSNMANAFSNLPPAFQSTVTGILLAVTTFGLLLATVGIVSLVISKAAGLFAFFIPIILRTKVAFRAFVIGMKPLSAVFLAVMGPMGWTIAAVIALSVAFTVAYAKSEVFRNKVNSLVKSFTEFAKPIVNFCMPALKQLGEKFKELLSAFGPLFASILNLGSVIMKVLGPVLIGVIGFHIAKLVVVLSTLATAFKAVVDTITNVLNGLASILNGIFDLIIGIVTGDSKKMMDGVKQIFDGGTKIIKSIWKGFIDFVTAPIQAIADIADSLFKDKAKWLTDKWRDLRTFLENPIEATAKISTKTNANIPGSKAADAAGKSTPNTGGLKQTVANLKGSFSDFKTFIKPMTDSISQGVESGKTKFTELQNKILNDVKPALKVLEDSGVNFKDKFKESITSIKDKFNELKNILAGNIKTNIDNLVKAFEPLKPHLDNLKDCFDKVKKAITDFFTPAKQVGDTVNKVSQPMDSVKKSTDGIKLSFQSLIQALAPVKAWFQGFMPFLSQIGQQLLPSIGIAIAGVVGGIILAFTWVLNTLTAIITTVSGIINGIMSFISGIINVIMGLITGNADQTMDGLKQIFDSGVGVIKSIWNGLVDLVSGVLEPVIDLADSLFKDKVKGVKEAWNKLKEFFHNPIKGMIEIVKSGPSLQIGKGADAAGKSPRKAFGINRVPRNDYLIRAHEGEKLLTKQEANQYKRNSSNGSLFLDKLADTIIVREEADIDKIVRKINKKISLAKVGGVL</sequence>
<protein>
    <submittedName>
        <fullName evidence="4">Phage tail tape measure protein</fullName>
    </submittedName>
</protein>
<feature type="transmembrane region" description="Helical" evidence="2">
    <location>
        <begin position="469"/>
        <end position="497"/>
    </location>
</feature>
<dbReference type="NCBIfam" id="TIGR01760">
    <property type="entry name" value="tape_meas_TP901"/>
    <property type="match status" value="1"/>
</dbReference>
<dbReference type="EMBL" id="DAEQIJ010000026">
    <property type="protein sequence ID" value="HBH2621773.1"/>
    <property type="molecule type" value="Genomic_DNA"/>
</dbReference>
<organism evidence="4 5">
    <name type="scientific">Clostridioides difficile</name>
    <name type="common">Peptoclostridium difficile</name>
    <dbReference type="NCBI Taxonomy" id="1496"/>
    <lineage>
        <taxon>Bacteria</taxon>
        <taxon>Bacillati</taxon>
        <taxon>Bacillota</taxon>
        <taxon>Clostridia</taxon>
        <taxon>Peptostreptococcales</taxon>
        <taxon>Peptostreptococcaceae</taxon>
        <taxon>Clostridioides</taxon>
    </lineage>
</organism>
<feature type="transmembrane region" description="Helical" evidence="2">
    <location>
        <begin position="563"/>
        <end position="590"/>
    </location>
</feature>
<proteinExistence type="predicted"/>
<dbReference type="InterPro" id="IPR010090">
    <property type="entry name" value="Phage_tape_meas"/>
</dbReference>
<evidence type="ECO:0000313" key="5">
    <source>
        <dbReference type="Proteomes" id="UP000879542"/>
    </source>
</evidence>
<dbReference type="Pfam" id="PF10145">
    <property type="entry name" value="PhageMin_Tail"/>
    <property type="match status" value="1"/>
</dbReference>
<dbReference type="AlphaFoldDB" id="A0A9P3YS93"/>
<feature type="transmembrane region" description="Helical" evidence="2">
    <location>
        <begin position="538"/>
        <end position="556"/>
    </location>
</feature>
<evidence type="ECO:0000259" key="3">
    <source>
        <dbReference type="Pfam" id="PF10145"/>
    </source>
</evidence>
<dbReference type="RefSeq" id="WP_021427376.1">
    <property type="nucleotide sequence ID" value="NZ_BIMY01000032.1"/>
</dbReference>
<evidence type="ECO:0000256" key="1">
    <source>
        <dbReference type="ARBA" id="ARBA00022612"/>
    </source>
</evidence>
<evidence type="ECO:0000313" key="4">
    <source>
        <dbReference type="EMBL" id="HBH2621773.1"/>
    </source>
</evidence>
<name>A0A9P3YS93_CLODI</name>
<feature type="transmembrane region" description="Helical" evidence="2">
    <location>
        <begin position="415"/>
        <end position="448"/>
    </location>
</feature>
<keyword evidence="1" id="KW-1188">Viral release from host cell</keyword>
<reference evidence="4" key="2">
    <citation type="submission" date="2021-06" db="EMBL/GenBank/DDBJ databases">
        <authorList>
            <consortium name="NCBI Pathogen Detection Project"/>
        </authorList>
    </citation>
    <scope>NUCLEOTIDE SEQUENCE</scope>
    <source>
        <strain evidence="4">Clostridioides</strain>
    </source>
</reference>
<reference evidence="4" key="1">
    <citation type="journal article" date="2018" name="Genome Biol.">
        <title>SKESA: strategic k-mer extension for scrupulous assemblies.</title>
        <authorList>
            <person name="Souvorov A."/>
            <person name="Agarwala R."/>
            <person name="Lipman D.J."/>
        </authorList>
    </citation>
    <scope>NUCLEOTIDE SEQUENCE</scope>
    <source>
        <strain evidence="4">Clostridioides</strain>
    </source>
</reference>